<proteinExistence type="predicted"/>
<gene>
    <name evidence="1" type="ORF">EC844_11175</name>
</gene>
<organism evidence="1 2">
    <name type="scientific">Acinetobacter calcoaceticus</name>
    <dbReference type="NCBI Taxonomy" id="471"/>
    <lineage>
        <taxon>Bacteria</taxon>
        <taxon>Pseudomonadati</taxon>
        <taxon>Pseudomonadota</taxon>
        <taxon>Gammaproteobacteria</taxon>
        <taxon>Moraxellales</taxon>
        <taxon>Moraxellaceae</taxon>
        <taxon>Acinetobacter</taxon>
        <taxon>Acinetobacter calcoaceticus/baumannii complex</taxon>
    </lineage>
</organism>
<dbReference type="Gene3D" id="3.30.429.10">
    <property type="entry name" value="Macrophage Migration Inhibitory Factor"/>
    <property type="match status" value="1"/>
</dbReference>
<evidence type="ECO:0000313" key="1">
    <source>
        <dbReference type="EMBL" id="TCM66785.1"/>
    </source>
</evidence>
<dbReference type="SUPFAM" id="SSF55331">
    <property type="entry name" value="Tautomerase/MIF"/>
    <property type="match status" value="1"/>
</dbReference>
<evidence type="ECO:0000313" key="2">
    <source>
        <dbReference type="Proteomes" id="UP000294963"/>
    </source>
</evidence>
<dbReference type="OrthoDB" id="8561934at2"/>
<protein>
    <submittedName>
        <fullName evidence="1">4-oxalocrotonate tautomerase</fullName>
    </submittedName>
</protein>
<comment type="caution">
    <text evidence="1">The sequence shown here is derived from an EMBL/GenBank/DDBJ whole genome shotgun (WGS) entry which is preliminary data.</text>
</comment>
<accession>A0A4R1XWV0</accession>
<dbReference type="Proteomes" id="UP000294963">
    <property type="component" value="Unassembled WGS sequence"/>
</dbReference>
<dbReference type="EMBL" id="SLVJ01000011">
    <property type="protein sequence ID" value="TCM66785.1"/>
    <property type="molecule type" value="Genomic_DNA"/>
</dbReference>
<reference evidence="1 2" key="1">
    <citation type="submission" date="2019-03" db="EMBL/GenBank/DDBJ databases">
        <title>Genomic analyses of the natural microbiome of Caenorhabditis elegans.</title>
        <authorList>
            <person name="Samuel B."/>
        </authorList>
    </citation>
    <scope>NUCLEOTIDE SEQUENCE [LARGE SCALE GENOMIC DNA]</scope>
    <source>
        <strain evidence="1 2">JUb89</strain>
    </source>
</reference>
<keyword evidence="2" id="KW-1185">Reference proteome</keyword>
<name>A0A4R1XWV0_ACICA</name>
<dbReference type="AlphaFoldDB" id="A0A4R1XWV0"/>
<sequence>MPAIRLKLSGTQAEYNLQEISAALMNLTCKVLEKEPQRTMLLLEFIPRELWYINLKNLSALEQNAFKVEVTITDETCTKQQKALYIFEVFQLMTRYISNLHQHCNVHVIDCRGSAYGYGGVTQENYAQHRP</sequence>
<dbReference type="InterPro" id="IPR014347">
    <property type="entry name" value="Tautomerase/MIF_sf"/>
</dbReference>